<comment type="caution">
    <text evidence="2">The sequence shown here is derived from an EMBL/GenBank/DDBJ whole genome shotgun (WGS) entry which is preliminary data.</text>
</comment>
<dbReference type="EMBL" id="LAZR01009471">
    <property type="protein sequence ID" value="KKM72437.1"/>
    <property type="molecule type" value="Genomic_DNA"/>
</dbReference>
<gene>
    <name evidence="2" type="ORF">LCGC14_1420520</name>
</gene>
<sequence length="490" mass="54727">MAKISGQAERSPLTEVGLRMEAERRTDIRQQQQQNLQREMAARQEKMQITQMRFKQHILQTQMRQEREFRYFDAARQDKVKAAAVTFDRKKWQAETGIDLAKLGLAAKAEQRAGVESQAEMYARYGLKTKTEDGKYTVEPIPTKEDGIPGGTEGMEARTALMRAQTAFAKARGIGLADQAKIIAEIKKKRAIIGAVQGEWPEWGHANIQYIADLVDSGMTPDDVLSAAAESVNRERIAKAADVVYDEDAPEDLRVRAAFDLGNLNKALGIAAQDYLSDKQGKARQKAAERQWSSAAKDYRSELRIYRQARDKLTEGLAGGLLTPEYIDRYNAISKEMSRREDELTKLASRAARDATDYKEDPKVMGYITMRMPDAQIQADLAMLRTVSDSQFENYRKGWEEQNGYGPSRAEFTKLFESVLSFRELFRTPGPYSTVGKLSSLLTIPAPGQMIGAAGQIEKTGATFRIEEAQRRLTGLGTKAEGAQDAGPAF</sequence>
<accession>A0A0F9MT70</accession>
<dbReference type="AlphaFoldDB" id="A0A0F9MT70"/>
<feature type="region of interest" description="Disordered" evidence="1">
    <location>
        <begin position="1"/>
        <end position="27"/>
    </location>
</feature>
<reference evidence="2" key="1">
    <citation type="journal article" date="2015" name="Nature">
        <title>Complex archaea that bridge the gap between prokaryotes and eukaryotes.</title>
        <authorList>
            <person name="Spang A."/>
            <person name="Saw J.H."/>
            <person name="Jorgensen S.L."/>
            <person name="Zaremba-Niedzwiedzka K."/>
            <person name="Martijn J."/>
            <person name="Lind A.E."/>
            <person name="van Eijk R."/>
            <person name="Schleper C."/>
            <person name="Guy L."/>
            <person name="Ettema T.J."/>
        </authorList>
    </citation>
    <scope>NUCLEOTIDE SEQUENCE</scope>
</reference>
<name>A0A0F9MT70_9ZZZZ</name>
<evidence type="ECO:0000256" key="1">
    <source>
        <dbReference type="SAM" id="MobiDB-lite"/>
    </source>
</evidence>
<protein>
    <submittedName>
        <fullName evidence="2">Uncharacterized protein</fullName>
    </submittedName>
</protein>
<feature type="compositionally biased region" description="Basic and acidic residues" evidence="1">
    <location>
        <begin position="18"/>
        <end position="27"/>
    </location>
</feature>
<evidence type="ECO:0000313" key="2">
    <source>
        <dbReference type="EMBL" id="KKM72437.1"/>
    </source>
</evidence>
<organism evidence="2">
    <name type="scientific">marine sediment metagenome</name>
    <dbReference type="NCBI Taxonomy" id="412755"/>
    <lineage>
        <taxon>unclassified sequences</taxon>
        <taxon>metagenomes</taxon>
        <taxon>ecological metagenomes</taxon>
    </lineage>
</organism>
<proteinExistence type="predicted"/>